<evidence type="ECO:0000256" key="1">
    <source>
        <dbReference type="ARBA" id="ARBA00022845"/>
    </source>
</evidence>
<sequence length="1208" mass="134583">MPYDEGCNGSVSHFQFPCVVWDQSYSPFNINILDKAGRTACLETVGRNNKSSDSYFISNKSEVLREPHTLRWTAGVTLASKSSHTDSIRKEVLFILNKLTAENFEQQGDKLLSLDITSTSLHVIAQLIYQKAINEPKFTSLYAQLCLKLCSSVPNFEAGGSQSTFQIFLIKCCEDEFKARDVCDDQISRQKCLGNLRFIAELGIYGVVSEKVLHNCVQELLSRKGQPYSVNDSEVHTSAQEKDRTAHTIRERSLSADLECLCQFLTAVGKHMDTPKAKNLMDQYFHRLRRILSRAYESNGLTSNKNESMSTEGKIFKSSSKANDNCILSSRVRFMVEDLIDLRENNWIPRRAGQRTETNKPRFLRDIRLEILKESGVLVAPTPSERSVTQPDVPGSAFMGHSSASSNSSVNGEFPFVGGLSSSSSKNNGGLNTGEAKSWMELARMGEELCRQSPRDFCLLDNRNRIGESPISQYHGRPQAGIATSNRRFLSSKNDLSHSNNIPHQGSKPNNTDSWTKKTEKIEVSSDVGWVRGVNPKLRNSVITLSNGISTTNSNLPPRMLRKLAAEAAGNSQVNSTSNAFNETKQPAISEVQSFHAKSTDNITSISKVSPSCTTSFIHLIGQVSSSDPFEPAYLQKERLSVNGGDVVSTQKPVWSYPKCVPNTAIYGSSNPTLPSKPQSAISRPPHFINQPNFPDIQALAVQKPCNRKVDQARLSHSNNMVQPSNNLAENNYNTAPAVDENKKIALRLLTLLGDSRDPILVKNQLNSSDFNRITTEVLAVAVLHLCEEGTNLKLAEAEPCELAAILVACAENFLHRDASTSSITSKDNRKMKHTKLSCHPLSLVWSNLLSKTLCVTQLTYSKSKLAFLSAALIWSRHISLSNFGEPLRGGKHHPLFLLVLQRLSQIISEDGSGTICTSGAGLSDRRSLLIQLFQESELQMNQMVPEGSQTNKALLSLLEERNLDFLVPSLRLSTELSHLIMDTSSLEGKCPEEFDKITASKFNDYLSNHPIDARIRASDYIHACLPVIYEYIYRIGIVDLGSLSSPPTLMAREKAAWECIVPHVLIEVLRSSTDRQLDALHDLQFFWVDKNMPKGFLFRCFMNLYNCELICEDAFLSWKEEVNPSYPAKGQALFEVNRWLTWLETAEEEDEEDRCKSDANEDHAKIVQESSVDSENSEASKSPNHFTDIESHIMPPALHPNSAVLRS</sequence>
<dbReference type="AlphaFoldDB" id="A0AA85G2U9"/>
<dbReference type="CDD" id="cd11559">
    <property type="entry name" value="W2_eIF4G1_like"/>
    <property type="match status" value="1"/>
</dbReference>
<dbReference type="InterPro" id="IPR003307">
    <property type="entry name" value="W2_domain"/>
</dbReference>
<keyword evidence="4" id="KW-1185">Reference proteome</keyword>
<dbReference type="GO" id="GO:0003723">
    <property type="term" value="F:RNA binding"/>
    <property type="evidence" value="ECO:0007669"/>
    <property type="project" value="InterPro"/>
</dbReference>
<reference evidence="5" key="2">
    <citation type="submission" date="2023-11" db="UniProtKB">
        <authorList>
            <consortium name="WormBaseParasite"/>
        </authorList>
    </citation>
    <scope>IDENTIFICATION</scope>
</reference>
<keyword evidence="1" id="KW-0810">Translation regulation</keyword>
<dbReference type="Gene3D" id="1.25.40.180">
    <property type="match status" value="3"/>
</dbReference>
<organism evidence="4 5">
    <name type="scientific">Schistosoma rodhaini</name>
    <dbReference type="NCBI Taxonomy" id="6188"/>
    <lineage>
        <taxon>Eukaryota</taxon>
        <taxon>Metazoa</taxon>
        <taxon>Spiralia</taxon>
        <taxon>Lophotrochozoa</taxon>
        <taxon>Platyhelminthes</taxon>
        <taxon>Trematoda</taxon>
        <taxon>Digenea</taxon>
        <taxon>Strigeidida</taxon>
        <taxon>Schistosomatoidea</taxon>
        <taxon>Schistosomatidae</taxon>
        <taxon>Schistosoma</taxon>
    </lineage>
</organism>
<dbReference type="Pfam" id="PF02854">
    <property type="entry name" value="MIF4G"/>
    <property type="match status" value="1"/>
</dbReference>
<feature type="compositionally biased region" description="Polar residues" evidence="2">
    <location>
        <begin position="1169"/>
        <end position="1186"/>
    </location>
</feature>
<dbReference type="SUPFAM" id="SSF48371">
    <property type="entry name" value="ARM repeat"/>
    <property type="match status" value="2"/>
</dbReference>
<dbReference type="SMART" id="SM00515">
    <property type="entry name" value="eIF5C"/>
    <property type="match status" value="1"/>
</dbReference>
<dbReference type="Pfam" id="PF02020">
    <property type="entry name" value="W2"/>
    <property type="match status" value="1"/>
</dbReference>
<evidence type="ECO:0000313" key="5">
    <source>
        <dbReference type="WBParaSite" id="SRDH1_77050.1"/>
    </source>
</evidence>
<feature type="compositionally biased region" description="Basic and acidic residues" evidence="2">
    <location>
        <begin position="1154"/>
        <end position="1167"/>
    </location>
</feature>
<dbReference type="WBParaSite" id="SRDH1_77050.1">
    <property type="protein sequence ID" value="SRDH1_77050.1"/>
    <property type="gene ID" value="SRDH1_77050"/>
</dbReference>
<dbReference type="GO" id="GO:0006417">
    <property type="term" value="P:regulation of translation"/>
    <property type="evidence" value="ECO:0007669"/>
    <property type="project" value="UniProtKB-KW"/>
</dbReference>
<evidence type="ECO:0000259" key="3">
    <source>
        <dbReference type="PROSITE" id="PS51363"/>
    </source>
</evidence>
<dbReference type="InterPro" id="IPR016024">
    <property type="entry name" value="ARM-type_fold"/>
</dbReference>
<evidence type="ECO:0000256" key="2">
    <source>
        <dbReference type="SAM" id="MobiDB-lite"/>
    </source>
</evidence>
<evidence type="ECO:0000313" key="4">
    <source>
        <dbReference type="Proteomes" id="UP000050792"/>
    </source>
</evidence>
<feature type="region of interest" description="Disordered" evidence="2">
    <location>
        <begin position="492"/>
        <end position="516"/>
    </location>
</feature>
<accession>A0AA85G2U9</accession>
<dbReference type="PROSITE" id="PS51363">
    <property type="entry name" value="W2"/>
    <property type="match status" value="1"/>
</dbReference>
<feature type="domain" description="W2" evidence="3">
    <location>
        <begin position="989"/>
        <end position="1154"/>
    </location>
</feature>
<feature type="region of interest" description="Disordered" evidence="2">
    <location>
        <begin position="1151"/>
        <end position="1208"/>
    </location>
</feature>
<name>A0AA85G2U9_9TREM</name>
<proteinExistence type="predicted"/>
<dbReference type="InterPro" id="IPR003890">
    <property type="entry name" value="MIF4G-like_typ-3"/>
</dbReference>
<feature type="compositionally biased region" description="Polar residues" evidence="2">
    <location>
        <begin position="492"/>
        <end position="514"/>
    </location>
</feature>
<dbReference type="PANTHER" id="PTHR23253">
    <property type="entry name" value="EUKARYOTIC TRANSLATION INITIATION FACTOR 4 GAMMA"/>
    <property type="match status" value="1"/>
</dbReference>
<dbReference type="Proteomes" id="UP000050792">
    <property type="component" value="Unassembled WGS sequence"/>
</dbReference>
<protein>
    <recommendedName>
        <fullName evidence="3">W2 domain-containing protein</fullName>
    </recommendedName>
</protein>
<reference evidence="4" key="1">
    <citation type="submission" date="2022-06" db="EMBL/GenBank/DDBJ databases">
        <authorList>
            <person name="Berger JAMES D."/>
            <person name="Berger JAMES D."/>
        </authorList>
    </citation>
    <scope>NUCLEOTIDE SEQUENCE [LARGE SCALE GENOMIC DNA]</scope>
</reference>
<dbReference type="SMART" id="SM00543">
    <property type="entry name" value="MIF4G"/>
    <property type="match status" value="1"/>
</dbReference>